<keyword evidence="3 5" id="KW-0663">Pyridoxal phosphate</keyword>
<dbReference type="GO" id="GO:0005737">
    <property type="term" value="C:cytoplasm"/>
    <property type="evidence" value="ECO:0007669"/>
    <property type="project" value="TreeGrafter"/>
</dbReference>
<evidence type="ECO:0000313" key="6">
    <source>
        <dbReference type="EMBL" id="QIA89267.1"/>
    </source>
</evidence>
<evidence type="ECO:0000256" key="4">
    <source>
        <dbReference type="NCBIfam" id="TIGR00260"/>
    </source>
</evidence>
<dbReference type="GO" id="GO:0004795">
    <property type="term" value="F:threonine synthase activity"/>
    <property type="evidence" value="ECO:0007669"/>
    <property type="project" value="UniProtKB-UniRule"/>
</dbReference>
<dbReference type="SUPFAM" id="SSF53686">
    <property type="entry name" value="Tryptophan synthase beta subunit-like PLP-dependent enzymes"/>
    <property type="match status" value="1"/>
</dbReference>
<evidence type="ECO:0000256" key="2">
    <source>
        <dbReference type="ARBA" id="ARBA00005517"/>
    </source>
</evidence>
<evidence type="ECO:0000313" key="7">
    <source>
        <dbReference type="Proteomes" id="UP000463931"/>
    </source>
</evidence>
<organism evidence="6 7">
    <name type="scientific">Ligilactobacillus murinus</name>
    <dbReference type="NCBI Taxonomy" id="1622"/>
    <lineage>
        <taxon>Bacteria</taxon>
        <taxon>Bacillati</taxon>
        <taxon>Bacillota</taxon>
        <taxon>Bacilli</taxon>
        <taxon>Lactobacillales</taxon>
        <taxon>Lactobacillaceae</taxon>
        <taxon>Ligilactobacillus</taxon>
    </lineage>
</organism>
<comment type="similarity">
    <text evidence="2">Belongs to the threonine synthase family.</text>
</comment>
<dbReference type="AlphaFoldDB" id="A0AAE6WGP0"/>
<protein>
    <recommendedName>
        <fullName evidence="4">Threonine synthase</fullName>
        <ecNumber evidence="4">4.2.3.1</ecNumber>
    </recommendedName>
</protein>
<dbReference type="GO" id="GO:0009088">
    <property type="term" value="P:threonine biosynthetic process"/>
    <property type="evidence" value="ECO:0007669"/>
    <property type="project" value="UniProtKB-UniRule"/>
</dbReference>
<dbReference type="Pfam" id="PF14821">
    <property type="entry name" value="Thr_synth_N"/>
    <property type="match status" value="1"/>
</dbReference>
<dbReference type="InterPro" id="IPR037158">
    <property type="entry name" value="Thr_synth_N_sf"/>
</dbReference>
<dbReference type="InterPro" id="IPR036052">
    <property type="entry name" value="TrpB-like_PALP_sf"/>
</dbReference>
<comment type="cofactor">
    <cofactor evidence="1 5">
        <name>pyridoxal 5'-phosphate</name>
        <dbReference type="ChEBI" id="CHEBI:597326"/>
    </cofactor>
</comment>
<dbReference type="InterPro" id="IPR004450">
    <property type="entry name" value="Thr_synthase-like"/>
</dbReference>
<dbReference type="Gene3D" id="3.40.50.1100">
    <property type="match status" value="2"/>
</dbReference>
<dbReference type="Proteomes" id="UP000463931">
    <property type="component" value="Chromosome"/>
</dbReference>
<proteinExistence type="inferred from homology"/>
<reference evidence="6 7" key="1">
    <citation type="journal article" date="2019" name="Nat. Med.">
        <title>Preventing dysbiosis of the neonatal mouse intestinal microbiome protects against late-onset sepsis.</title>
        <authorList>
            <person name="Singer J.R."/>
            <person name="Blosser E.G."/>
            <person name="Zindl C.L."/>
            <person name="Silberger D.J."/>
            <person name="Conlan S."/>
            <person name="Laufer V.A."/>
            <person name="DiToro D."/>
            <person name="Deming C."/>
            <person name="Kumar R."/>
            <person name="Morrow C.D."/>
            <person name="Segre J.A."/>
            <person name="Gray M.J."/>
            <person name="Randolph D.A."/>
            <person name="Weaver C.T."/>
        </authorList>
    </citation>
    <scope>NUCLEOTIDE SEQUENCE [LARGE SCALE GENOMIC DNA]</scope>
    <source>
        <strain evidence="6 7">V10</strain>
    </source>
</reference>
<evidence type="ECO:0000256" key="1">
    <source>
        <dbReference type="ARBA" id="ARBA00001933"/>
    </source>
</evidence>
<dbReference type="InterPro" id="IPR029144">
    <property type="entry name" value="Thr_synth_N"/>
</dbReference>
<accession>A0AAE6WGP0</accession>
<dbReference type="NCBIfam" id="TIGR00260">
    <property type="entry name" value="thrC"/>
    <property type="match status" value="1"/>
</dbReference>
<dbReference type="EMBL" id="CP040852">
    <property type="protein sequence ID" value="QIA89267.1"/>
    <property type="molecule type" value="Genomic_DNA"/>
</dbReference>
<dbReference type="CDD" id="cd01560">
    <property type="entry name" value="Thr-synth_2"/>
    <property type="match status" value="1"/>
</dbReference>
<dbReference type="RefSeq" id="WP_163587571.1">
    <property type="nucleotide sequence ID" value="NZ_CP040852.1"/>
</dbReference>
<dbReference type="PANTHER" id="PTHR43515:SF1">
    <property type="entry name" value="THREONINE SYNTHASE-LIKE 1"/>
    <property type="match status" value="1"/>
</dbReference>
<dbReference type="Gene3D" id="3.90.1380.10">
    <property type="entry name" value="Threonine synthase, N-terminal domain"/>
    <property type="match status" value="1"/>
</dbReference>
<evidence type="ECO:0000256" key="3">
    <source>
        <dbReference type="ARBA" id="ARBA00022898"/>
    </source>
</evidence>
<feature type="modified residue" description="N6-(pyridoxal phosphate)lysine" evidence="5">
    <location>
        <position position="113"/>
    </location>
</feature>
<sequence>MAISYRSTRDQHATPFLASQAVLQGLSPDGGLFVPDHLPQLDLELMDLPKLTYQELAFKILQPFFSDYTATELQDCIAKAYGDNFTSPQITPVKFTADLAYLELFHGPTIAFKDLALQLLPHLLQLAAKKNQTALKTVILTATSGDTGKAAMAGFADVKDTQIIVFYPKDGVSEVQEKQMRSQTGANTHVVAITGNFDDAQTKVKEIFDDPDMALALQQKGYRFSSANSINIGRLFPQMVYYFYAYGQMLKAGKISAGQAVNFSVPTGNFGDILAGWYAKKLGLPIKKLLCASNENNVLTEFFASGIYDRKRPFHVTTSPSMDILVSSNLERLLFYTLDQDATKTAQLMDQLSTRGVYMLDAELVTKLQTEFFADFATIDQTATEIKRVFEKEGYPLDPHTAVGSFVARQYQLKTGDLTPMIVVSTASPYKFPEAVLDALGKRQEATGTAALKQLHQVIAQPYPQTIVELFTAPLLHDLTCDPKDMKKLVLQLVKQN</sequence>
<dbReference type="PANTHER" id="PTHR43515">
    <property type="entry name" value="THREONINE SYNTHASE-LIKE 1"/>
    <property type="match status" value="1"/>
</dbReference>
<dbReference type="Pfam" id="PF00291">
    <property type="entry name" value="PALP"/>
    <property type="match status" value="1"/>
</dbReference>
<dbReference type="EC" id="4.2.3.1" evidence="4"/>
<keyword evidence="6" id="KW-0456">Lyase</keyword>
<evidence type="ECO:0000256" key="5">
    <source>
        <dbReference type="PIRSR" id="PIRSR604450-51"/>
    </source>
</evidence>
<name>A0AAE6WGP0_9LACO</name>
<dbReference type="InterPro" id="IPR001926">
    <property type="entry name" value="TrpB-like_PALP"/>
</dbReference>
<gene>
    <name evidence="6" type="ORF">FEE40_03230</name>
</gene>